<feature type="chain" id="PRO_5020469098" evidence="2">
    <location>
        <begin position="24"/>
        <end position="500"/>
    </location>
</feature>
<dbReference type="AlphaFoldDB" id="A0A4P9ZRM7"/>
<dbReference type="Proteomes" id="UP000268162">
    <property type="component" value="Unassembled WGS sequence"/>
</dbReference>
<evidence type="ECO:0000256" key="1">
    <source>
        <dbReference type="SAM" id="MobiDB-lite"/>
    </source>
</evidence>
<feature type="signal peptide" evidence="2">
    <location>
        <begin position="1"/>
        <end position="23"/>
    </location>
</feature>
<keyword evidence="2" id="KW-0732">Signal</keyword>
<evidence type="ECO:0000313" key="4">
    <source>
        <dbReference type="Proteomes" id="UP000268162"/>
    </source>
</evidence>
<sequence>MRIPFSIGLVVVGISDLIPLTLCLGVPCTDCPSKETSASDAQLPIWKQLPPEITEIVISQTDPLTQFYLLKNDMPLNPMRRQFLSQIFKKTRAAYSDQSLWDHLSAVWLALASKEILDSTLHIADDISRRRYQEEQVITPANEAEYCRSWGDFEQFVLANRHLPIINHNTRYPLLLGPLEVASEFPRQFPLVAGLQGSTLIQLWELREAARSKTSQSIESNPALPNPDPTPALAPPSLQANLTFPEGYLDMLPIAHHLPIREVLPDFITRAIYVTLWYWLQDGRLQDIYEFFTGPSSAEPYVYQVPVRQDMIPTWGRFVMTLALLKGPSEARTEFIRTLGRLLERHDVRAAVPPAHQFDRGHGLHVQCLHFWGFRSAAEYMDTIWDYTQTTTATINSPTVARSPLRSAHKCYGHILNHHALAWDTQGRLVQWVPKSQLLDGSEGTTTTTTTPSSSHSSLSTQSPARATSLAVTNTPNEYYESDLAYRVLIQCPSVQNGRV</sequence>
<protein>
    <submittedName>
        <fullName evidence="3">Uncharacterized protein</fullName>
    </submittedName>
</protein>
<evidence type="ECO:0000256" key="2">
    <source>
        <dbReference type="SAM" id="SignalP"/>
    </source>
</evidence>
<keyword evidence="4" id="KW-1185">Reference proteome</keyword>
<name>A0A4P9ZRM7_9FUNG</name>
<feature type="region of interest" description="Disordered" evidence="1">
    <location>
        <begin position="440"/>
        <end position="468"/>
    </location>
</feature>
<evidence type="ECO:0000313" key="3">
    <source>
        <dbReference type="EMBL" id="RKP36196.1"/>
    </source>
</evidence>
<gene>
    <name evidence="3" type="ORF">BJ085DRAFT_27353</name>
</gene>
<proteinExistence type="predicted"/>
<accession>A0A4P9ZRM7</accession>
<organism evidence="3 4">
    <name type="scientific">Dimargaris cristalligena</name>
    <dbReference type="NCBI Taxonomy" id="215637"/>
    <lineage>
        <taxon>Eukaryota</taxon>
        <taxon>Fungi</taxon>
        <taxon>Fungi incertae sedis</taxon>
        <taxon>Zoopagomycota</taxon>
        <taxon>Kickxellomycotina</taxon>
        <taxon>Dimargaritomycetes</taxon>
        <taxon>Dimargaritales</taxon>
        <taxon>Dimargaritaceae</taxon>
        <taxon>Dimargaris</taxon>
    </lineage>
</organism>
<reference evidence="4" key="1">
    <citation type="journal article" date="2018" name="Nat. Microbiol.">
        <title>Leveraging single-cell genomics to expand the fungal tree of life.</title>
        <authorList>
            <person name="Ahrendt S.R."/>
            <person name="Quandt C.A."/>
            <person name="Ciobanu D."/>
            <person name="Clum A."/>
            <person name="Salamov A."/>
            <person name="Andreopoulos B."/>
            <person name="Cheng J.F."/>
            <person name="Woyke T."/>
            <person name="Pelin A."/>
            <person name="Henrissat B."/>
            <person name="Reynolds N.K."/>
            <person name="Benny G.L."/>
            <person name="Smith M.E."/>
            <person name="James T.Y."/>
            <person name="Grigoriev I.V."/>
        </authorList>
    </citation>
    <scope>NUCLEOTIDE SEQUENCE [LARGE SCALE GENOMIC DNA]</scope>
    <source>
        <strain evidence="4">RSA 468</strain>
    </source>
</reference>
<feature type="compositionally biased region" description="Low complexity" evidence="1">
    <location>
        <begin position="442"/>
        <end position="463"/>
    </location>
</feature>
<dbReference type="EMBL" id="ML002700">
    <property type="protein sequence ID" value="RKP36196.1"/>
    <property type="molecule type" value="Genomic_DNA"/>
</dbReference>